<evidence type="ECO:0000256" key="1">
    <source>
        <dbReference type="SAM" id="MobiDB-lite"/>
    </source>
</evidence>
<feature type="region of interest" description="Disordered" evidence="1">
    <location>
        <begin position="272"/>
        <end position="325"/>
    </location>
</feature>
<dbReference type="OrthoDB" id="4778843at2759"/>
<feature type="compositionally biased region" description="Basic and acidic residues" evidence="1">
    <location>
        <begin position="299"/>
        <end position="314"/>
    </location>
</feature>
<dbReference type="AlphaFoldDB" id="A0A2J6REA0"/>
<feature type="region of interest" description="Disordered" evidence="1">
    <location>
        <begin position="182"/>
        <end position="218"/>
    </location>
</feature>
<feature type="compositionally biased region" description="Polar residues" evidence="1">
    <location>
        <begin position="315"/>
        <end position="325"/>
    </location>
</feature>
<accession>A0A2J6REA0</accession>
<evidence type="ECO:0000313" key="2">
    <source>
        <dbReference type="EMBL" id="PMD36838.1"/>
    </source>
</evidence>
<reference evidence="2 3" key="1">
    <citation type="submission" date="2016-04" db="EMBL/GenBank/DDBJ databases">
        <title>A degradative enzymes factory behind the ericoid mycorrhizal symbiosis.</title>
        <authorList>
            <consortium name="DOE Joint Genome Institute"/>
            <person name="Martino E."/>
            <person name="Morin E."/>
            <person name="Grelet G."/>
            <person name="Kuo A."/>
            <person name="Kohler A."/>
            <person name="Daghino S."/>
            <person name="Barry K."/>
            <person name="Choi C."/>
            <person name="Cichocki N."/>
            <person name="Clum A."/>
            <person name="Copeland A."/>
            <person name="Hainaut M."/>
            <person name="Haridas S."/>
            <person name="Labutti K."/>
            <person name="Lindquist E."/>
            <person name="Lipzen A."/>
            <person name="Khouja H.-R."/>
            <person name="Murat C."/>
            <person name="Ohm R."/>
            <person name="Olson A."/>
            <person name="Spatafora J."/>
            <person name="Veneault-Fourrey C."/>
            <person name="Henrissat B."/>
            <person name="Grigoriev I."/>
            <person name="Martin F."/>
            <person name="Perotto S."/>
        </authorList>
    </citation>
    <scope>NUCLEOTIDE SEQUENCE [LARGE SCALE GENOMIC DNA]</scope>
    <source>
        <strain evidence="2 3">F</strain>
    </source>
</reference>
<organism evidence="2 3">
    <name type="scientific">Hyaloscypha variabilis (strain UAMH 11265 / GT02V1 / F)</name>
    <name type="common">Meliniomyces variabilis</name>
    <dbReference type="NCBI Taxonomy" id="1149755"/>
    <lineage>
        <taxon>Eukaryota</taxon>
        <taxon>Fungi</taxon>
        <taxon>Dikarya</taxon>
        <taxon>Ascomycota</taxon>
        <taxon>Pezizomycotina</taxon>
        <taxon>Leotiomycetes</taxon>
        <taxon>Helotiales</taxon>
        <taxon>Hyaloscyphaceae</taxon>
        <taxon>Hyaloscypha</taxon>
        <taxon>Hyaloscypha variabilis</taxon>
    </lineage>
</organism>
<evidence type="ECO:0008006" key="4">
    <source>
        <dbReference type="Google" id="ProtNLM"/>
    </source>
</evidence>
<evidence type="ECO:0000313" key="3">
    <source>
        <dbReference type="Proteomes" id="UP000235786"/>
    </source>
</evidence>
<keyword evidence="3" id="KW-1185">Reference proteome</keyword>
<gene>
    <name evidence="2" type="ORF">L207DRAFT_569005</name>
</gene>
<name>A0A2J6REA0_HYAVF</name>
<dbReference type="EMBL" id="KZ613950">
    <property type="protein sequence ID" value="PMD36838.1"/>
    <property type="molecule type" value="Genomic_DNA"/>
</dbReference>
<proteinExistence type="predicted"/>
<protein>
    <recommendedName>
        <fullName evidence="4">NACHT-NTPase and P-loop NTPases N-terminal domain-containing protein</fullName>
    </recommendedName>
</protein>
<feature type="region of interest" description="Disordered" evidence="1">
    <location>
        <begin position="153"/>
        <end position="172"/>
    </location>
</feature>
<dbReference type="Proteomes" id="UP000235786">
    <property type="component" value="Unassembled WGS sequence"/>
</dbReference>
<sequence>MITGIDVFGAAAAATQLFETTFNLVAGIAELRDRMKDAPAQIQSFRDELDSLTDTIVRIGNNPRLQTPHLEVIITAVGLKVDTLNSLLSKLSTGSNLPSVKRLVRVLKLKQTEARILQNFADLERDKTSLILTVNELLPKIINDTFESNRAMANNSDQSTCNNTGGESSNQQRQLHLNNPQLLKNDQLTPPETPRISPTISYPPAMSQSQPANVTAGRSNFSRSQIIGNGNWMGNGNGTPGDFQDARIQGNKNIQGQHGDDSHVARAFSSMISPGQQGGQRSGHDCEGSHTMATSQAERNIHEDRPDGGEDADRFSQQIGTEESS</sequence>